<feature type="domain" description="Peptidase C14 caspase" evidence="1">
    <location>
        <begin position="871"/>
        <end position="1112"/>
    </location>
</feature>
<gene>
    <name evidence="2" type="ORF">XF3B_07610</name>
</gene>
<dbReference type="AlphaFoldDB" id="A0A809YAT7"/>
<dbReference type="GO" id="GO:0004197">
    <property type="term" value="F:cysteine-type endopeptidase activity"/>
    <property type="evidence" value="ECO:0007669"/>
    <property type="project" value="InterPro"/>
</dbReference>
<dbReference type="SUPFAM" id="SSF69322">
    <property type="entry name" value="Tricorn protease domain 2"/>
    <property type="match status" value="1"/>
</dbReference>
<accession>A0A809YAT7</accession>
<protein>
    <recommendedName>
        <fullName evidence="1">Peptidase C14 caspase domain-containing protein</fullName>
    </recommendedName>
</protein>
<dbReference type="InterPro" id="IPR029030">
    <property type="entry name" value="Caspase-like_dom_sf"/>
</dbReference>
<dbReference type="SUPFAM" id="SSF50978">
    <property type="entry name" value="WD40 repeat-like"/>
    <property type="match status" value="1"/>
</dbReference>
<evidence type="ECO:0000313" key="2">
    <source>
        <dbReference type="EMBL" id="BCE35730.1"/>
    </source>
</evidence>
<proteinExistence type="predicted"/>
<dbReference type="InterPro" id="IPR015943">
    <property type="entry name" value="WD40/YVTN_repeat-like_dom_sf"/>
</dbReference>
<reference evidence="2" key="1">
    <citation type="submission" date="2020-05" db="EMBL/GenBank/DDBJ databases">
        <title>Complete genome sequence of Bradyrhizobium diazoefficiens XF3 isolated from soybean nodule.</title>
        <authorList>
            <person name="Noda R."/>
            <person name="Kakizaki K."/>
            <person name="Minamisawa K."/>
        </authorList>
    </citation>
    <scope>NUCLEOTIDE SEQUENCE</scope>
    <source>
        <strain evidence="2">XF3</strain>
    </source>
</reference>
<dbReference type="InterPro" id="IPR011600">
    <property type="entry name" value="Pept_C14_caspase"/>
</dbReference>
<organism evidence="2">
    <name type="scientific">Bradyrhizobium diazoefficiens</name>
    <dbReference type="NCBI Taxonomy" id="1355477"/>
    <lineage>
        <taxon>Bacteria</taxon>
        <taxon>Pseudomonadati</taxon>
        <taxon>Pseudomonadota</taxon>
        <taxon>Alphaproteobacteria</taxon>
        <taxon>Hyphomicrobiales</taxon>
        <taxon>Nitrobacteraceae</taxon>
        <taxon>Bradyrhizobium</taxon>
    </lineage>
</organism>
<dbReference type="SUPFAM" id="SSF52129">
    <property type="entry name" value="Caspase-like"/>
    <property type="match status" value="1"/>
</dbReference>
<dbReference type="GO" id="GO:0006508">
    <property type="term" value="P:proteolysis"/>
    <property type="evidence" value="ECO:0007669"/>
    <property type="project" value="InterPro"/>
</dbReference>
<dbReference type="Pfam" id="PF00656">
    <property type="entry name" value="Peptidase_C14"/>
    <property type="match status" value="1"/>
</dbReference>
<dbReference type="InterPro" id="IPR036322">
    <property type="entry name" value="WD40_repeat_dom_sf"/>
</dbReference>
<evidence type="ECO:0000259" key="1">
    <source>
        <dbReference type="Pfam" id="PF00656"/>
    </source>
</evidence>
<dbReference type="Gene3D" id="2.130.10.10">
    <property type="entry name" value="YVTN repeat-like/Quinoprotein amine dehydrogenase"/>
    <property type="match status" value="1"/>
</dbReference>
<dbReference type="EMBL" id="AP023093">
    <property type="protein sequence ID" value="BCE35730.1"/>
    <property type="molecule type" value="Genomic_DNA"/>
</dbReference>
<name>A0A809YAT7_9BRAD</name>
<dbReference type="Gene3D" id="3.40.50.1460">
    <property type="match status" value="1"/>
</dbReference>
<sequence>MLTTGTEEHKDETEHRMARVVAAIVGLLGFLAVGAASADDTTERGEIRLTSPLSAIAWQLAVGPKDSFAAVSDRDGSVSLFDLNDEYGERSVFYSPIRDEEPDKQRSIALSPSGDLIALGAPLVRGKPNSAAIYFFRKSDTSSVIFTIEGLPSRPMTLRLSNDRGGKRLLLAAVLADGQRPMLWDVTSITKAAVDPAVEASALGSVLDEPTANFFGDCGRSECHSWNVAFPPANSDVGLIVTADSGLVLYDQDFNLAGYASWRERPEIRRAAGISFSPDGTKFALGKLALSKRELQQGDNFACAVDIYAFGKISELVDADRKFKRERIGRLVPTKPRYETAGCYLGRVTWVGNSIYAAGMHIREFADNNCKTFKDLADEFGKAEDGSNTTEANAMLRWKSLDDNAPDMMCIGTNTAMDVQPTAAGGVAIVTQDPWLAVYDAEAKLSYFSGHARHERAFDGLLLDLRDNIGAEMSLDQNGSLVVLRPLRTPRAYVAFDFSDKGKLDPLIRAVNDDLASARKELMQEIAQRRGGEVTLAGRNPSPPQCMGIDFTQPKSAVELSGMNDLRTLLKLRAPEEIRDIEFVPPQTKEAAWTAVIGTSHSLMYLDCEGHDLWNGGKPIAAVGRGGLPLRDEAFRVRVTADRQSVVAAHGDGTIRWYRLPTGELSRSLFIHPDLRNWVAWTPQGYFDSSLSAGNRLTGWLQSTPKAKGSWSVLMEPLVNYEKRWRDPAKVRDAILITEPAAPSKAPNQGQPKLSLEIDNSDAVDATTFRFRVRIENAGDWSTSTLPKFKLFAETMGQAAAKFGTATKRDQDWIIPGEFELNGCLASPGRRSRIWAQFSDPELINSTPSWRFITYTGQSAGTCPKPKVWGIFIGISKYQPGFPDLRYADQDARRMFEFWNRQSYYDRGQLVLLEAPATGDARKTTVTPDGKATTETADSSLRSVRDLMRKKLIDFGDDNGIGPADLLVIYLAGHGVSRWDPSTEHWYFLPSGIKSDMPLSDTITIDNLKNYLAAVAPRAPSTLIFIDACRNSTTSYPDADMKGFNPREEPLNLADDYKAAVFLGTGRNQFAFELSDADLAKPDPKTCKITDLTSTSGGGAFTHALLKQLSVAEAEGAQLLGFAGDLTKGMALICERQTLRFMPPHLTGFDRLFLPN</sequence>